<dbReference type="GO" id="GO:0005737">
    <property type="term" value="C:cytoplasm"/>
    <property type="evidence" value="ECO:0007669"/>
    <property type="project" value="TreeGrafter"/>
</dbReference>
<keyword evidence="2" id="KW-0521">NADP</keyword>
<dbReference type="InterPro" id="IPR002347">
    <property type="entry name" value="SDR_fam"/>
</dbReference>
<dbReference type="InterPro" id="IPR036291">
    <property type="entry name" value="NAD(P)-bd_dom_sf"/>
</dbReference>
<evidence type="ECO:0000313" key="4">
    <source>
        <dbReference type="EMBL" id="KAJ3051321.1"/>
    </source>
</evidence>
<accession>A0AAD5SD88</accession>
<protein>
    <recommendedName>
        <fullName evidence="6">NAD(P)-binding protein</fullName>
    </recommendedName>
</protein>
<dbReference type="EMBL" id="JADGJD010000408">
    <property type="protein sequence ID" value="KAJ3051321.1"/>
    <property type="molecule type" value="Genomic_DNA"/>
</dbReference>
<dbReference type="GO" id="GO:0016491">
    <property type="term" value="F:oxidoreductase activity"/>
    <property type="evidence" value="ECO:0007669"/>
    <property type="project" value="UniProtKB-KW"/>
</dbReference>
<dbReference type="Gene3D" id="3.40.50.720">
    <property type="entry name" value="NAD(P)-binding Rossmann-like Domain"/>
    <property type="match status" value="1"/>
</dbReference>
<dbReference type="Pfam" id="PF00106">
    <property type="entry name" value="adh_short"/>
    <property type="match status" value="1"/>
</dbReference>
<dbReference type="CDD" id="cd05325">
    <property type="entry name" value="carb_red_sniffer_like_SDR_c"/>
    <property type="match status" value="1"/>
</dbReference>
<evidence type="ECO:0000256" key="1">
    <source>
        <dbReference type="ARBA" id="ARBA00006484"/>
    </source>
</evidence>
<organism evidence="4 5">
    <name type="scientific">Rhizophlyctis rosea</name>
    <dbReference type="NCBI Taxonomy" id="64517"/>
    <lineage>
        <taxon>Eukaryota</taxon>
        <taxon>Fungi</taxon>
        <taxon>Fungi incertae sedis</taxon>
        <taxon>Chytridiomycota</taxon>
        <taxon>Chytridiomycota incertae sedis</taxon>
        <taxon>Chytridiomycetes</taxon>
        <taxon>Rhizophlyctidales</taxon>
        <taxon>Rhizophlyctidaceae</taxon>
        <taxon>Rhizophlyctis</taxon>
    </lineage>
</organism>
<proteinExistence type="inferred from homology"/>
<evidence type="ECO:0000256" key="2">
    <source>
        <dbReference type="ARBA" id="ARBA00022857"/>
    </source>
</evidence>
<dbReference type="PANTHER" id="PTHR43544">
    <property type="entry name" value="SHORT-CHAIN DEHYDROGENASE/REDUCTASE"/>
    <property type="match status" value="1"/>
</dbReference>
<sequence length="250" mass="26747">MSTTSTAYFVSGGNRGLGFGIVSALAKRPNTTIFATARDPTKATDLQTLAKSNPNVHILKLESASVSDAKAAAEYIQKTTGGLDIVIANAGISDSYYNALETPVEVLESHFHVNVTGPLVLFQNLYPLLKARQTRKFVVISTGLASIKSTPELFAGAPVLGYGTSKAALNYVARIIHSEHHKEGFIVFPLNPGWVDTDMGRLGAETLLGPGQRPPVTVEQSVEGQLRIIDGATAESSGRFLSFDGEEWAW</sequence>
<name>A0AAD5SD88_9FUNG</name>
<dbReference type="Proteomes" id="UP001212841">
    <property type="component" value="Unassembled WGS sequence"/>
</dbReference>
<keyword evidence="3" id="KW-0560">Oxidoreductase</keyword>
<evidence type="ECO:0000256" key="3">
    <source>
        <dbReference type="ARBA" id="ARBA00023002"/>
    </source>
</evidence>
<dbReference type="PRINTS" id="PR00081">
    <property type="entry name" value="GDHRDH"/>
</dbReference>
<gene>
    <name evidence="4" type="ORF">HK097_007679</name>
</gene>
<evidence type="ECO:0008006" key="6">
    <source>
        <dbReference type="Google" id="ProtNLM"/>
    </source>
</evidence>
<comment type="caution">
    <text evidence="4">The sequence shown here is derived from an EMBL/GenBank/DDBJ whole genome shotgun (WGS) entry which is preliminary data.</text>
</comment>
<comment type="similarity">
    <text evidence="1">Belongs to the short-chain dehydrogenases/reductases (SDR) family.</text>
</comment>
<reference evidence="4" key="1">
    <citation type="submission" date="2020-05" db="EMBL/GenBank/DDBJ databases">
        <title>Phylogenomic resolution of chytrid fungi.</title>
        <authorList>
            <person name="Stajich J.E."/>
            <person name="Amses K."/>
            <person name="Simmons R."/>
            <person name="Seto K."/>
            <person name="Myers J."/>
            <person name="Bonds A."/>
            <person name="Quandt C.A."/>
            <person name="Barry K."/>
            <person name="Liu P."/>
            <person name="Grigoriev I."/>
            <person name="Longcore J.E."/>
            <person name="James T.Y."/>
        </authorList>
    </citation>
    <scope>NUCLEOTIDE SEQUENCE</scope>
    <source>
        <strain evidence="4">JEL0318</strain>
    </source>
</reference>
<dbReference type="InterPro" id="IPR020904">
    <property type="entry name" value="Sc_DH/Rdtase_CS"/>
</dbReference>
<dbReference type="PROSITE" id="PS00061">
    <property type="entry name" value="ADH_SHORT"/>
    <property type="match status" value="1"/>
</dbReference>
<dbReference type="PANTHER" id="PTHR43544:SF7">
    <property type="entry name" value="NADB-LER2"/>
    <property type="match status" value="1"/>
</dbReference>
<dbReference type="InterPro" id="IPR051468">
    <property type="entry name" value="Fungal_SecMetab_SDRs"/>
</dbReference>
<dbReference type="AlphaFoldDB" id="A0AAD5SD88"/>
<dbReference type="SUPFAM" id="SSF51735">
    <property type="entry name" value="NAD(P)-binding Rossmann-fold domains"/>
    <property type="match status" value="1"/>
</dbReference>
<evidence type="ECO:0000313" key="5">
    <source>
        <dbReference type="Proteomes" id="UP001212841"/>
    </source>
</evidence>
<keyword evidence="5" id="KW-1185">Reference proteome</keyword>